<dbReference type="InterPro" id="IPR018247">
    <property type="entry name" value="EF_Hand_1_Ca_BS"/>
</dbReference>
<dbReference type="GO" id="GO:0032588">
    <property type="term" value="C:trans-Golgi network membrane"/>
    <property type="evidence" value="ECO:0007669"/>
    <property type="project" value="TreeGrafter"/>
</dbReference>
<dbReference type="SMART" id="SM00054">
    <property type="entry name" value="EFh"/>
    <property type="match status" value="4"/>
</dbReference>
<dbReference type="Pfam" id="PF13499">
    <property type="entry name" value="EF-hand_7"/>
    <property type="match status" value="2"/>
</dbReference>
<gene>
    <name evidence="5" type="ORF">EVOR1521_LOCUS30874</name>
</gene>
<reference evidence="5" key="1">
    <citation type="submission" date="2023-08" db="EMBL/GenBank/DDBJ databases">
        <authorList>
            <person name="Chen Y."/>
            <person name="Shah S."/>
            <person name="Dougan E. K."/>
            <person name="Thang M."/>
            <person name="Chan C."/>
        </authorList>
    </citation>
    <scope>NUCLEOTIDE SEQUENCE</scope>
</reference>
<dbReference type="Proteomes" id="UP001178507">
    <property type="component" value="Unassembled WGS sequence"/>
</dbReference>
<feature type="domain" description="EF-hand" evidence="4">
    <location>
        <begin position="212"/>
        <end position="247"/>
    </location>
</feature>
<dbReference type="InterPro" id="IPR011992">
    <property type="entry name" value="EF-hand-dom_pair"/>
</dbReference>
<comment type="similarity">
    <text evidence="1">Belongs to the centrin family.</text>
</comment>
<evidence type="ECO:0000256" key="1">
    <source>
        <dbReference type="ARBA" id="ARBA00005253"/>
    </source>
</evidence>
<dbReference type="Gene3D" id="1.10.238.10">
    <property type="entry name" value="EF-hand"/>
    <property type="match status" value="2"/>
</dbReference>
<dbReference type="InterPro" id="IPR002048">
    <property type="entry name" value="EF_hand_dom"/>
</dbReference>
<dbReference type="SUPFAM" id="SSF47473">
    <property type="entry name" value="EF-hand"/>
    <property type="match status" value="1"/>
</dbReference>
<evidence type="ECO:0000313" key="5">
    <source>
        <dbReference type="EMBL" id="CAJ1409904.1"/>
    </source>
</evidence>
<dbReference type="GO" id="GO:0005509">
    <property type="term" value="F:calcium ion binding"/>
    <property type="evidence" value="ECO:0007669"/>
    <property type="project" value="InterPro"/>
</dbReference>
<dbReference type="InterPro" id="IPR051111">
    <property type="entry name" value="Ca-binding_regulatory"/>
</dbReference>
<comment type="caution">
    <text evidence="5">The sequence shown here is derived from an EMBL/GenBank/DDBJ whole genome shotgun (WGS) entry which is preliminary data.</text>
</comment>
<name>A0AA36JQH7_9DINO</name>
<evidence type="ECO:0000259" key="4">
    <source>
        <dbReference type="PROSITE" id="PS50222"/>
    </source>
</evidence>
<dbReference type="EMBL" id="CAUJNA010003794">
    <property type="protein sequence ID" value="CAJ1409904.1"/>
    <property type="molecule type" value="Genomic_DNA"/>
</dbReference>
<sequence>MEPVLKVPGRDRLLLKDLEHVRIQSVDRLAWQRLSTVEQLALSQYLHESPDKKSWKVPNSSSRIGFNDQGVFLHQEHAKRFFGMLEHKATHLVSSVPTSEAIPRFFRPEKETPMLESLEKKVVTISDEMRKQVLRSTFRAADTNGNGTLSKHEVGSLMRRLIVTVTAADVEMLMQEADSNRDGSIDYEEFVTWMMITHRGLISSKLQEELGSASDVVRASFRAWDNNGNGLISKAEVQRILCDACKMSPKEVEILCTVMDADSDGHVDYDEFVAFLYPQDR</sequence>
<dbReference type="FunFam" id="1.10.238.10:FF:000178">
    <property type="entry name" value="Calmodulin-2 A"/>
    <property type="match status" value="1"/>
</dbReference>
<accession>A0AA36JQH7</accession>
<evidence type="ECO:0000313" key="6">
    <source>
        <dbReference type="Proteomes" id="UP001178507"/>
    </source>
</evidence>
<dbReference type="AlphaFoldDB" id="A0AA36JQH7"/>
<feature type="domain" description="EF-hand" evidence="4">
    <location>
        <begin position="165"/>
        <end position="200"/>
    </location>
</feature>
<dbReference type="PROSITE" id="PS50222">
    <property type="entry name" value="EF_HAND_2"/>
    <property type="match status" value="3"/>
</dbReference>
<keyword evidence="2" id="KW-0677">Repeat</keyword>
<protein>
    <recommendedName>
        <fullName evidence="4">EF-hand domain-containing protein</fullName>
    </recommendedName>
</protein>
<dbReference type="PROSITE" id="PS00018">
    <property type="entry name" value="EF_HAND_1"/>
    <property type="match status" value="4"/>
</dbReference>
<dbReference type="PANTHER" id="PTHR46311:SF5">
    <property type="entry name" value="EF-HAND DOMAIN-CONTAINING PROTEIN"/>
    <property type="match status" value="1"/>
</dbReference>
<dbReference type="CDD" id="cd00051">
    <property type="entry name" value="EFh"/>
    <property type="match status" value="1"/>
</dbReference>
<evidence type="ECO:0000256" key="3">
    <source>
        <dbReference type="ARBA" id="ARBA00022837"/>
    </source>
</evidence>
<keyword evidence="3" id="KW-0106">Calcium</keyword>
<keyword evidence="6" id="KW-1185">Reference proteome</keyword>
<proteinExistence type="inferred from homology"/>
<dbReference type="PANTHER" id="PTHR46311">
    <property type="entry name" value="CALCIUM-BINDING PROTEIN 8-RELATED"/>
    <property type="match status" value="1"/>
</dbReference>
<feature type="domain" description="EF-hand" evidence="4">
    <location>
        <begin position="129"/>
        <end position="164"/>
    </location>
</feature>
<organism evidence="5 6">
    <name type="scientific">Effrenium voratum</name>
    <dbReference type="NCBI Taxonomy" id="2562239"/>
    <lineage>
        <taxon>Eukaryota</taxon>
        <taxon>Sar</taxon>
        <taxon>Alveolata</taxon>
        <taxon>Dinophyceae</taxon>
        <taxon>Suessiales</taxon>
        <taxon>Symbiodiniaceae</taxon>
        <taxon>Effrenium</taxon>
    </lineage>
</organism>
<evidence type="ECO:0000256" key="2">
    <source>
        <dbReference type="ARBA" id="ARBA00022737"/>
    </source>
</evidence>